<dbReference type="Proteomes" id="UP000238007">
    <property type="component" value="Unassembled WGS sequence"/>
</dbReference>
<dbReference type="AlphaFoldDB" id="A0A2T0W3W0"/>
<reference evidence="2 3" key="1">
    <citation type="submission" date="2018-03" db="EMBL/GenBank/DDBJ databases">
        <title>Genomic Encyclopedia of Archaeal and Bacterial Type Strains, Phase II (KMG-II): from individual species to whole genera.</title>
        <authorList>
            <person name="Goeker M."/>
        </authorList>
    </citation>
    <scope>NUCLEOTIDE SEQUENCE [LARGE SCALE GENOMIC DNA]</scope>
    <source>
        <strain evidence="2 3">DSM 101533</strain>
    </source>
</reference>
<feature type="compositionally biased region" description="Basic and acidic residues" evidence="1">
    <location>
        <begin position="1"/>
        <end position="15"/>
    </location>
</feature>
<dbReference type="EMBL" id="PVTP01000001">
    <property type="protein sequence ID" value="PRY80169.1"/>
    <property type="molecule type" value="Genomic_DNA"/>
</dbReference>
<feature type="region of interest" description="Disordered" evidence="1">
    <location>
        <begin position="1"/>
        <end position="29"/>
    </location>
</feature>
<protein>
    <submittedName>
        <fullName evidence="2">Uncharacterized protein</fullName>
    </submittedName>
</protein>
<dbReference type="RefSeq" id="WP_106353478.1">
    <property type="nucleotide sequence ID" value="NZ_PVTP01000001.1"/>
</dbReference>
<accession>A0A2T0W3W0</accession>
<proteinExistence type="predicted"/>
<evidence type="ECO:0000256" key="1">
    <source>
        <dbReference type="SAM" id="MobiDB-lite"/>
    </source>
</evidence>
<dbReference type="OrthoDB" id="4166375at2"/>
<evidence type="ECO:0000313" key="3">
    <source>
        <dbReference type="Proteomes" id="UP000238007"/>
    </source>
</evidence>
<sequence>MAKTEENESHKRESKSSGSVATERTKRDQAIEELGRKLISELDDRDITAKWMAAYLSEQMITSEEDGTLKQDTADLILKLWRERRHYLGRNPMQRYEKALSAMELQLSTGDPVFQIRTPFEPPNGPNEDKLSLARKLKHHATCLASMLIKEVVAELDIDQDQLAEVADIADPDEETRFLSVLKVVVYDKEKGDDQNDPHGEIREAISDLRFALEELEGVLLQEVKDPKRIN</sequence>
<name>A0A2T0W3W0_9RHOB</name>
<organism evidence="2 3">
    <name type="scientific">Yoonia maritima</name>
    <dbReference type="NCBI Taxonomy" id="1435347"/>
    <lineage>
        <taxon>Bacteria</taxon>
        <taxon>Pseudomonadati</taxon>
        <taxon>Pseudomonadota</taxon>
        <taxon>Alphaproteobacteria</taxon>
        <taxon>Rhodobacterales</taxon>
        <taxon>Paracoccaceae</taxon>
        <taxon>Yoonia</taxon>
    </lineage>
</organism>
<keyword evidence="3" id="KW-1185">Reference proteome</keyword>
<gene>
    <name evidence="2" type="ORF">CLV80_10119</name>
</gene>
<evidence type="ECO:0000313" key="2">
    <source>
        <dbReference type="EMBL" id="PRY80169.1"/>
    </source>
</evidence>
<comment type="caution">
    <text evidence="2">The sequence shown here is derived from an EMBL/GenBank/DDBJ whole genome shotgun (WGS) entry which is preliminary data.</text>
</comment>